<dbReference type="Proteomes" id="UP000005519">
    <property type="component" value="Unassembled WGS sequence"/>
</dbReference>
<proteinExistence type="predicted"/>
<gene>
    <name evidence="1" type="ORF">HMPREF0621_1742</name>
</gene>
<name>C9PRW8_9PAST</name>
<dbReference type="HOGENOM" id="CLU_3186929_0_0_6"/>
<comment type="caution">
    <text evidence="1">The sequence shown here is derived from an EMBL/GenBank/DDBJ whole genome shotgun (WGS) entry which is preliminary data.</text>
</comment>
<evidence type="ECO:0000313" key="1">
    <source>
        <dbReference type="EMBL" id="EEX49695.1"/>
    </source>
</evidence>
<dbReference type="STRING" id="667128.HMPREF0621_1742"/>
<dbReference type="AlphaFoldDB" id="C9PRW8"/>
<sequence>MPLFNNINNLFLKEKTSFVIYLKKVKTGLFNRPCLSYLFEQNTHIL</sequence>
<dbReference type="EMBL" id="ACZR01000018">
    <property type="protein sequence ID" value="EEX49695.1"/>
    <property type="molecule type" value="Genomic_DNA"/>
</dbReference>
<organism evidence="1 2">
    <name type="scientific">Pasteurella dagmatis ATCC 43325</name>
    <dbReference type="NCBI Taxonomy" id="667128"/>
    <lineage>
        <taxon>Bacteria</taxon>
        <taxon>Pseudomonadati</taxon>
        <taxon>Pseudomonadota</taxon>
        <taxon>Gammaproteobacteria</taxon>
        <taxon>Pasteurellales</taxon>
        <taxon>Pasteurellaceae</taxon>
        <taxon>Pasteurella</taxon>
    </lineage>
</organism>
<keyword evidence="2" id="KW-1185">Reference proteome</keyword>
<reference evidence="1 2" key="1">
    <citation type="submission" date="2009-10" db="EMBL/GenBank/DDBJ databases">
        <authorList>
            <person name="Muzny D."/>
            <person name="Qin X."/>
            <person name="Deng J."/>
            <person name="Jiang H."/>
            <person name="Liu Y."/>
            <person name="Qu J."/>
            <person name="Song X.-Z."/>
            <person name="Zhang L."/>
            <person name="Thornton R."/>
            <person name="Coyle M."/>
            <person name="Francisco L."/>
            <person name="Jackson L."/>
            <person name="Javaid M."/>
            <person name="Korchina V."/>
            <person name="Kovar C."/>
            <person name="Mata R."/>
            <person name="Mathew T."/>
            <person name="Ngo R."/>
            <person name="Nguyen L."/>
            <person name="Nguyen N."/>
            <person name="Okwuonu G."/>
            <person name="Ongeri F."/>
            <person name="Pham C."/>
            <person name="Simmons D."/>
            <person name="Wilczek-Boney K."/>
            <person name="Hale W."/>
            <person name="Jakkamsetti A."/>
            <person name="Pham P."/>
            <person name="Ruth R."/>
            <person name="San Lucas F."/>
            <person name="Warren J."/>
            <person name="Zhang J."/>
            <person name="Zhao Z."/>
            <person name="Zhou C."/>
            <person name="Zhu D."/>
            <person name="Lee S."/>
            <person name="Bess C."/>
            <person name="Blankenburg K."/>
            <person name="Forbes L."/>
            <person name="Fu Q."/>
            <person name="Gubbala S."/>
            <person name="Hirani K."/>
            <person name="Jayaseelan J.C."/>
            <person name="Lara F."/>
            <person name="Munidasa M."/>
            <person name="Palculict T."/>
            <person name="Patil S."/>
            <person name="Pu L.-L."/>
            <person name="Saada N."/>
            <person name="Tang L."/>
            <person name="Weissenberger G."/>
            <person name="Zhu Y."/>
            <person name="Hemphill L."/>
            <person name="Shang Y."/>
            <person name="Youmans B."/>
            <person name="Ayvaz T."/>
            <person name="Ross M."/>
            <person name="Santibanez J."/>
            <person name="Aqrawi P."/>
            <person name="Gross S."/>
            <person name="Joshi V."/>
            <person name="Fowler G."/>
            <person name="Nazareth L."/>
            <person name="Reid J."/>
            <person name="Worley K."/>
            <person name="Petrosino J."/>
            <person name="Highlander S."/>
            <person name="Gibbs R."/>
        </authorList>
    </citation>
    <scope>NUCLEOTIDE SEQUENCE [LARGE SCALE GENOMIC DNA]</scope>
    <source>
        <strain evidence="1 2">ATCC 43325</strain>
    </source>
</reference>
<accession>C9PRW8</accession>
<protein>
    <submittedName>
        <fullName evidence="1">Uncharacterized protein</fullName>
    </submittedName>
</protein>
<evidence type="ECO:0000313" key="2">
    <source>
        <dbReference type="Proteomes" id="UP000005519"/>
    </source>
</evidence>